<evidence type="ECO:0000256" key="1">
    <source>
        <dbReference type="ARBA" id="ARBA00023004"/>
    </source>
</evidence>
<dbReference type="Proteomes" id="UP000276301">
    <property type="component" value="Unassembled WGS sequence"/>
</dbReference>
<dbReference type="Pfam" id="PF04023">
    <property type="entry name" value="FeoA"/>
    <property type="match status" value="1"/>
</dbReference>
<feature type="domain" description="Ferrous iron transporter FeoA-like" evidence="2">
    <location>
        <begin position="17"/>
        <end position="86"/>
    </location>
</feature>
<name>A0A498CKW0_9FIRM</name>
<organism evidence="3 4">
    <name type="scientific">Anaerotruncus massiliensis</name>
    <name type="common">ex Liu et al. 2021</name>
    <dbReference type="NCBI Taxonomy" id="2321404"/>
    <lineage>
        <taxon>Bacteria</taxon>
        <taxon>Bacillati</taxon>
        <taxon>Bacillota</taxon>
        <taxon>Clostridia</taxon>
        <taxon>Eubacteriales</taxon>
        <taxon>Oscillospiraceae</taxon>
        <taxon>Anaerotruncus</taxon>
    </lineage>
</organism>
<evidence type="ECO:0000313" key="3">
    <source>
        <dbReference type="EMBL" id="RLL09071.1"/>
    </source>
</evidence>
<dbReference type="EMBL" id="RCHT01000024">
    <property type="protein sequence ID" value="RLL09071.1"/>
    <property type="molecule type" value="Genomic_DNA"/>
</dbReference>
<reference evidence="3 4" key="1">
    <citation type="submission" date="2018-10" db="EMBL/GenBank/DDBJ databases">
        <title>Anaerotruncus faecis sp. nov., isolated from human feces.</title>
        <authorList>
            <person name="Wang Y.-J."/>
        </authorList>
    </citation>
    <scope>NUCLEOTIDE SEQUENCE [LARGE SCALE GENOMIC DNA]</scope>
    <source>
        <strain evidence="3 4">22A2-44</strain>
    </source>
</reference>
<protein>
    <submittedName>
        <fullName evidence="3">Ferrous iron transport protein A</fullName>
    </submittedName>
</protein>
<sequence>MWKPRSTGTEGGLRMIRLRQGTPGKVYTVSWVKGGGRIARPLEERGVVAGVDVTLLSLTPEGNALVRLRDREFSLTPAEAENLVVDAPLVRKKGDPVFLGGCCGYGNTSAMWEKYVNGDAPSED</sequence>
<dbReference type="SUPFAM" id="SSF50037">
    <property type="entry name" value="C-terminal domain of transcriptional repressors"/>
    <property type="match status" value="1"/>
</dbReference>
<dbReference type="InterPro" id="IPR038157">
    <property type="entry name" value="FeoA_core_dom"/>
</dbReference>
<dbReference type="InterPro" id="IPR008988">
    <property type="entry name" value="Transcriptional_repressor_C"/>
</dbReference>
<dbReference type="GO" id="GO:0046914">
    <property type="term" value="F:transition metal ion binding"/>
    <property type="evidence" value="ECO:0007669"/>
    <property type="project" value="InterPro"/>
</dbReference>
<evidence type="ECO:0000313" key="4">
    <source>
        <dbReference type="Proteomes" id="UP000276301"/>
    </source>
</evidence>
<proteinExistence type="predicted"/>
<gene>
    <name evidence="3" type="ORF">D4A47_10880</name>
</gene>
<accession>A0A498CKW0</accession>
<evidence type="ECO:0000259" key="2">
    <source>
        <dbReference type="Pfam" id="PF04023"/>
    </source>
</evidence>
<comment type="caution">
    <text evidence="3">The sequence shown here is derived from an EMBL/GenBank/DDBJ whole genome shotgun (WGS) entry which is preliminary data.</text>
</comment>
<dbReference type="InterPro" id="IPR007167">
    <property type="entry name" value="Fe-transptr_FeoA-like"/>
</dbReference>
<keyword evidence="1" id="KW-0408">Iron</keyword>
<dbReference type="AlphaFoldDB" id="A0A498CKW0"/>
<dbReference type="Gene3D" id="2.30.30.90">
    <property type="match status" value="1"/>
</dbReference>
<keyword evidence="4" id="KW-1185">Reference proteome</keyword>